<reference evidence="34" key="2">
    <citation type="submission" date="2025-09" db="UniProtKB">
        <authorList>
            <consortium name="Ensembl"/>
        </authorList>
    </citation>
    <scope>IDENTIFICATION</scope>
</reference>
<evidence type="ECO:0000256" key="17">
    <source>
        <dbReference type="ARBA" id="ARBA00022490"/>
    </source>
</evidence>
<evidence type="ECO:0000256" key="13">
    <source>
        <dbReference type="ARBA" id="ARBA00011039"/>
    </source>
</evidence>
<evidence type="ECO:0000256" key="26">
    <source>
        <dbReference type="ARBA" id="ARBA00023273"/>
    </source>
</evidence>
<dbReference type="GO" id="GO:0051015">
    <property type="term" value="F:actin filament binding"/>
    <property type="evidence" value="ECO:0007669"/>
    <property type="project" value="TreeGrafter"/>
</dbReference>
<reference evidence="34" key="1">
    <citation type="submission" date="2025-08" db="UniProtKB">
        <authorList>
            <consortium name="Ensembl"/>
        </authorList>
    </citation>
    <scope>IDENTIFICATION</scope>
</reference>
<evidence type="ECO:0000256" key="18">
    <source>
        <dbReference type="ARBA" id="ARBA00022753"/>
    </source>
</evidence>
<dbReference type="CDD" id="cd11960">
    <property type="entry name" value="SH3_Abp1_eu"/>
    <property type="match status" value="1"/>
</dbReference>
<evidence type="ECO:0000256" key="25">
    <source>
        <dbReference type="ARBA" id="ARBA00023212"/>
    </source>
</evidence>
<dbReference type="GO" id="GO:0030833">
    <property type="term" value="P:regulation of actin filament polymerization"/>
    <property type="evidence" value="ECO:0007669"/>
    <property type="project" value="TreeGrafter"/>
</dbReference>
<evidence type="ECO:0000256" key="28">
    <source>
        <dbReference type="ARBA" id="ARBA00034105"/>
    </source>
</evidence>
<dbReference type="GO" id="GO:0045773">
    <property type="term" value="P:positive regulation of axon extension"/>
    <property type="evidence" value="ECO:0007669"/>
    <property type="project" value="TreeGrafter"/>
</dbReference>
<dbReference type="InterPro" id="IPR029006">
    <property type="entry name" value="ADF-H/Gelsolin-like_dom_sf"/>
</dbReference>
<evidence type="ECO:0000256" key="9">
    <source>
        <dbReference type="ARBA" id="ARBA00004484"/>
    </source>
</evidence>
<evidence type="ECO:0000256" key="29">
    <source>
        <dbReference type="PROSITE-ProRule" id="PRU00192"/>
    </source>
</evidence>
<dbReference type="OMA" id="HYASQYD"/>
<evidence type="ECO:0000256" key="24">
    <source>
        <dbReference type="ARBA" id="ARBA00023203"/>
    </source>
</evidence>
<dbReference type="GO" id="GO:0048812">
    <property type="term" value="P:neuron projection morphogenesis"/>
    <property type="evidence" value="ECO:0007669"/>
    <property type="project" value="TreeGrafter"/>
</dbReference>
<evidence type="ECO:0000256" key="10">
    <source>
        <dbReference type="ARBA" id="ARBA00004510"/>
    </source>
</evidence>
<dbReference type="GO" id="GO:0030425">
    <property type="term" value="C:dendrite"/>
    <property type="evidence" value="ECO:0007669"/>
    <property type="project" value="UniProtKB-SubCell"/>
</dbReference>
<evidence type="ECO:0000256" key="15">
    <source>
        <dbReference type="ARBA" id="ARBA00022448"/>
    </source>
</evidence>
<dbReference type="SMART" id="SM00102">
    <property type="entry name" value="ADF"/>
    <property type="match status" value="1"/>
</dbReference>
<protein>
    <submittedName>
        <fullName evidence="34">Drebrin like</fullName>
    </submittedName>
</protein>
<evidence type="ECO:0000256" key="31">
    <source>
        <dbReference type="SAM" id="MobiDB-lite"/>
    </source>
</evidence>
<evidence type="ECO:0000259" key="32">
    <source>
        <dbReference type="PROSITE" id="PS50002"/>
    </source>
</evidence>
<evidence type="ECO:0000256" key="30">
    <source>
        <dbReference type="SAM" id="Coils"/>
    </source>
</evidence>
<evidence type="ECO:0000256" key="4">
    <source>
        <dbReference type="ARBA" id="ARBA00004255"/>
    </source>
</evidence>
<dbReference type="GO" id="GO:0030427">
    <property type="term" value="C:site of polarized growth"/>
    <property type="evidence" value="ECO:0007669"/>
    <property type="project" value="TreeGrafter"/>
</dbReference>
<dbReference type="GO" id="GO:0030864">
    <property type="term" value="C:cortical actin cytoskeleton"/>
    <property type="evidence" value="ECO:0007669"/>
    <property type="project" value="TreeGrafter"/>
</dbReference>
<evidence type="ECO:0000256" key="23">
    <source>
        <dbReference type="ARBA" id="ARBA00023136"/>
    </source>
</evidence>
<feature type="compositionally biased region" description="Basic and acidic residues" evidence="31">
    <location>
        <begin position="378"/>
        <end position="395"/>
    </location>
</feature>
<dbReference type="GO" id="GO:0043204">
    <property type="term" value="C:perikaryon"/>
    <property type="evidence" value="ECO:0007669"/>
    <property type="project" value="UniProtKB-SubCell"/>
</dbReference>
<feature type="compositionally biased region" description="Polar residues" evidence="31">
    <location>
        <begin position="322"/>
        <end position="345"/>
    </location>
</feature>
<dbReference type="InterPro" id="IPR036028">
    <property type="entry name" value="SH3-like_dom_sf"/>
</dbReference>
<dbReference type="Gene3D" id="2.30.30.40">
    <property type="entry name" value="SH3 Domains"/>
    <property type="match status" value="1"/>
</dbReference>
<feature type="domain" description="SH3" evidence="32">
    <location>
        <begin position="454"/>
        <end position="513"/>
    </location>
</feature>
<dbReference type="SUPFAM" id="SSF55753">
    <property type="entry name" value="Actin depolymerizing proteins"/>
    <property type="match status" value="1"/>
</dbReference>
<dbReference type="InterPro" id="IPR002108">
    <property type="entry name" value="ADF-H"/>
</dbReference>
<dbReference type="GO" id="GO:0005769">
    <property type="term" value="C:early endosome"/>
    <property type="evidence" value="ECO:0007669"/>
    <property type="project" value="UniProtKB-SubCell"/>
</dbReference>
<evidence type="ECO:0000256" key="21">
    <source>
        <dbReference type="ARBA" id="ARBA00023034"/>
    </source>
</evidence>
<dbReference type="Pfam" id="PF00241">
    <property type="entry name" value="Cofilin_ADF"/>
    <property type="match status" value="1"/>
</dbReference>
<dbReference type="GO" id="GO:0014069">
    <property type="term" value="C:postsynaptic density"/>
    <property type="evidence" value="ECO:0007669"/>
    <property type="project" value="UniProtKB-SubCell"/>
</dbReference>
<keyword evidence="24" id="KW-0009">Actin-binding</keyword>
<evidence type="ECO:0000256" key="20">
    <source>
        <dbReference type="ARBA" id="ARBA00023018"/>
    </source>
</evidence>
<dbReference type="GeneTree" id="ENSGT00940000156732"/>
<proteinExistence type="inferred from homology"/>
<keyword evidence="17" id="KW-0963">Cytoplasm</keyword>
<dbReference type="Pfam" id="PF14604">
    <property type="entry name" value="SH3_9"/>
    <property type="match status" value="1"/>
</dbReference>
<dbReference type="PROSITE" id="PS51263">
    <property type="entry name" value="ADF_H"/>
    <property type="match status" value="1"/>
</dbReference>
<dbReference type="GO" id="GO:0061003">
    <property type="term" value="P:positive regulation of dendritic spine morphogenesis"/>
    <property type="evidence" value="ECO:0007669"/>
    <property type="project" value="TreeGrafter"/>
</dbReference>
<keyword evidence="18" id="KW-0967">Endosome</keyword>
<organism evidence="34 35">
    <name type="scientific">Eptatretus burgeri</name>
    <name type="common">Inshore hagfish</name>
    <dbReference type="NCBI Taxonomy" id="7764"/>
    <lineage>
        <taxon>Eukaryota</taxon>
        <taxon>Metazoa</taxon>
        <taxon>Chordata</taxon>
        <taxon>Craniata</taxon>
        <taxon>Vertebrata</taxon>
        <taxon>Cyclostomata</taxon>
        <taxon>Myxini</taxon>
        <taxon>Myxiniformes</taxon>
        <taxon>Myxinidae</taxon>
        <taxon>Eptatretinae</taxon>
        <taxon>Eptatretus</taxon>
    </lineage>
</organism>
<dbReference type="GO" id="GO:0030665">
    <property type="term" value="C:clathrin-coated vesicle membrane"/>
    <property type="evidence" value="ECO:0007669"/>
    <property type="project" value="UniProtKB-SubCell"/>
</dbReference>
<evidence type="ECO:0000256" key="3">
    <source>
        <dbReference type="ARBA" id="ARBA00004245"/>
    </source>
</evidence>
<dbReference type="SMART" id="SM00326">
    <property type="entry name" value="SH3"/>
    <property type="match status" value="1"/>
</dbReference>
<dbReference type="Proteomes" id="UP000694388">
    <property type="component" value="Unplaced"/>
</dbReference>
<dbReference type="PROSITE" id="PS50002">
    <property type="entry name" value="SH3"/>
    <property type="match status" value="1"/>
</dbReference>
<dbReference type="GO" id="GO:0045211">
    <property type="term" value="C:postsynaptic membrane"/>
    <property type="evidence" value="ECO:0007669"/>
    <property type="project" value="TreeGrafter"/>
</dbReference>
<keyword evidence="26" id="KW-0966">Cell projection</keyword>
<evidence type="ECO:0000256" key="7">
    <source>
        <dbReference type="ARBA" id="ARBA00004413"/>
    </source>
</evidence>
<keyword evidence="23" id="KW-0472">Membrane</keyword>
<sequence>MCLNLSPPTTWFRLAGGLAEMVEELNSGKIMYAYCRVKDPNAGLSKYVLVNWSGEGVNDMHKGLCANHLTAIACFFKGAHVTINARTDDDVEPDLILQKVAKASGVTYSIPKENLEVVDDSPQKPVGSVYQKTNAALEIKKINKDNFWAMTEKEEKRRKEQERQKIREERAKLEQEWCEREQKEATEREKRFHEKAKEIDEIKQYQEKADAEDRSKEKQRWEEVEQEYQNRMQRGFKKSESVEKAAEAATLVQKRTVNPREIFKQKERAVSFDETASLTPLSPGKVKSPFLKKQTTLPAWDNLPANNDGRASAKTLPDDFRTSSPPSQNVDFQPAQGQTHLTSMTQASEPEYPPAQPQPQSAAAGKGTNVLQKVQSLQKEHEDDVTKDHKWDDNKLPSPAQHTKEIAPQSDFHIPANIIQEGKKDDAMEPYYEELAFEEGNRYEPEELPFTLEGKGLCARALYDYQAADETEITFDPDDIIMHVELIDEGWWRGYGSDGSYGLFPANYVELLN</sequence>
<dbReference type="GO" id="GO:0000139">
    <property type="term" value="C:Golgi membrane"/>
    <property type="evidence" value="ECO:0007669"/>
    <property type="project" value="UniProtKB-SubCell"/>
</dbReference>
<keyword evidence="16" id="KW-1003">Cell membrane</keyword>
<dbReference type="GO" id="GO:0005884">
    <property type="term" value="C:actin filament"/>
    <property type="evidence" value="ECO:0007669"/>
    <property type="project" value="TreeGrafter"/>
</dbReference>
<evidence type="ECO:0000256" key="1">
    <source>
        <dbReference type="ARBA" id="ARBA00004145"/>
    </source>
</evidence>
<keyword evidence="21" id="KW-0333">Golgi apparatus</keyword>
<evidence type="ECO:0000256" key="11">
    <source>
        <dbReference type="ARBA" id="ARBA00004514"/>
    </source>
</evidence>
<evidence type="ECO:0000256" key="27">
    <source>
        <dbReference type="ARBA" id="ARBA00023329"/>
    </source>
</evidence>
<evidence type="ECO:0000256" key="19">
    <source>
        <dbReference type="ARBA" id="ARBA00022949"/>
    </source>
</evidence>
<evidence type="ECO:0000313" key="34">
    <source>
        <dbReference type="Ensembl" id="ENSEBUP00000026141.1"/>
    </source>
</evidence>
<evidence type="ECO:0000256" key="16">
    <source>
        <dbReference type="ARBA" id="ARBA00022475"/>
    </source>
</evidence>
<dbReference type="InterPro" id="IPR001452">
    <property type="entry name" value="SH3_domain"/>
</dbReference>
<keyword evidence="25" id="KW-0206">Cytoskeleton</keyword>
<keyword evidence="35" id="KW-1185">Reference proteome</keyword>
<dbReference type="GO" id="GO:0001726">
    <property type="term" value="C:ruffle"/>
    <property type="evidence" value="ECO:0007669"/>
    <property type="project" value="UniProtKB-SubCell"/>
</dbReference>
<feature type="region of interest" description="Disordered" evidence="31">
    <location>
        <begin position="269"/>
        <end position="409"/>
    </location>
</feature>
<keyword evidence="19" id="KW-0965">Cell junction</keyword>
<dbReference type="SUPFAM" id="SSF50044">
    <property type="entry name" value="SH3-domain"/>
    <property type="match status" value="1"/>
</dbReference>
<keyword evidence="22 30" id="KW-0175">Coiled coil</keyword>
<dbReference type="GO" id="GO:0098974">
    <property type="term" value="P:postsynaptic actin cytoskeleton organization"/>
    <property type="evidence" value="ECO:0007669"/>
    <property type="project" value="TreeGrafter"/>
</dbReference>
<evidence type="ECO:0000256" key="14">
    <source>
        <dbReference type="ARBA" id="ARBA00022443"/>
    </source>
</evidence>
<dbReference type="FunFam" id="2.30.30.40:FF:000046">
    <property type="entry name" value="Drebrin-like protein isoform B"/>
    <property type="match status" value="1"/>
</dbReference>
<dbReference type="GO" id="GO:0005829">
    <property type="term" value="C:cytosol"/>
    <property type="evidence" value="ECO:0007669"/>
    <property type="project" value="UniProtKB-SubCell"/>
</dbReference>
<name>A0A8C4X1A9_EPTBU</name>
<comment type="subcellular location">
    <subcellularLocation>
        <location evidence="7">Cell membrane</location>
        <topology evidence="7">Peripheral membrane protein</topology>
        <orientation evidence="7">Cytoplasmic side</orientation>
    </subcellularLocation>
    <subcellularLocation>
        <location evidence="5">Cell projection</location>
        <location evidence="5">Dendrite</location>
    </subcellularLocation>
    <subcellularLocation>
        <location evidence="10">Cell projection</location>
        <location evidence="10">Lamellipodium</location>
    </subcellularLocation>
    <subcellularLocation>
        <location evidence="2">Cell projection</location>
        <location evidence="2">Podosome</location>
    </subcellularLocation>
    <subcellularLocation>
        <location evidence="8">Cell projection</location>
        <location evidence="8">Ruffle</location>
    </subcellularLocation>
    <subcellularLocation>
        <location evidence="12">Cytoplasm</location>
        <location evidence="12">Cell cortex</location>
    </subcellularLocation>
    <subcellularLocation>
        <location evidence="3">Cytoplasm</location>
        <location evidence="3">Cytoskeleton</location>
    </subcellularLocation>
    <subcellularLocation>
        <location evidence="11">Cytoplasm</location>
        <location evidence="11">Cytosol</location>
    </subcellularLocation>
    <subcellularLocation>
        <location evidence="1">Cytoplasmic vesicle</location>
        <location evidence="1">Clathrin-coated vesicle membrane</location>
        <topology evidence="1">Peripheral membrane protein</topology>
        <orientation evidence="1">Cytoplasmic side</orientation>
    </subcellularLocation>
    <subcellularLocation>
        <location evidence="6">Early endosome</location>
    </subcellularLocation>
    <subcellularLocation>
        <location evidence="4">Golgi apparatus membrane</location>
        <topology evidence="4">Peripheral membrane protein</topology>
        <orientation evidence="4">Cytoplasmic side</orientation>
    </subcellularLocation>
    <subcellularLocation>
        <location evidence="9">Perikaryon</location>
    </subcellularLocation>
    <subcellularLocation>
        <location evidence="28">Postsynaptic density</location>
    </subcellularLocation>
</comment>
<feature type="domain" description="ADF-H" evidence="33">
    <location>
        <begin position="1"/>
        <end position="101"/>
    </location>
</feature>
<dbReference type="AlphaFoldDB" id="A0A8C4X1A9"/>
<dbReference type="InterPro" id="IPR035717">
    <property type="entry name" value="Drebrin-like_SH3"/>
</dbReference>
<dbReference type="CDD" id="cd11281">
    <property type="entry name" value="ADF_drebrin_like"/>
    <property type="match status" value="1"/>
</dbReference>
<evidence type="ECO:0000256" key="12">
    <source>
        <dbReference type="ARBA" id="ARBA00004544"/>
    </source>
</evidence>
<dbReference type="GO" id="GO:0002102">
    <property type="term" value="C:podosome"/>
    <property type="evidence" value="ECO:0007669"/>
    <property type="project" value="UniProtKB-SubCell"/>
</dbReference>
<evidence type="ECO:0000259" key="33">
    <source>
        <dbReference type="PROSITE" id="PS51263"/>
    </source>
</evidence>
<dbReference type="Ensembl" id="ENSEBUT00000026717.1">
    <property type="protein sequence ID" value="ENSEBUP00000026141.1"/>
    <property type="gene ID" value="ENSEBUG00000016106.1"/>
</dbReference>
<feature type="coiled-coil region" evidence="30">
    <location>
        <begin position="149"/>
        <end position="176"/>
    </location>
</feature>
<evidence type="ECO:0000256" key="6">
    <source>
        <dbReference type="ARBA" id="ARBA00004412"/>
    </source>
</evidence>
<evidence type="ECO:0000256" key="22">
    <source>
        <dbReference type="ARBA" id="ARBA00023054"/>
    </source>
</evidence>
<evidence type="ECO:0000256" key="5">
    <source>
        <dbReference type="ARBA" id="ARBA00004279"/>
    </source>
</evidence>
<keyword evidence="15" id="KW-0813">Transport</keyword>
<keyword evidence="20" id="KW-0770">Synapse</keyword>
<dbReference type="PANTHER" id="PTHR10829">
    <property type="entry name" value="CORTACTIN AND DREBRIN"/>
    <property type="match status" value="1"/>
</dbReference>
<dbReference type="Gene3D" id="3.40.20.10">
    <property type="entry name" value="Severin"/>
    <property type="match status" value="1"/>
</dbReference>
<evidence type="ECO:0000256" key="2">
    <source>
        <dbReference type="ARBA" id="ARBA00004188"/>
    </source>
</evidence>
<evidence type="ECO:0000256" key="8">
    <source>
        <dbReference type="ARBA" id="ARBA00004466"/>
    </source>
</evidence>
<evidence type="ECO:0000313" key="35">
    <source>
        <dbReference type="Proteomes" id="UP000694388"/>
    </source>
</evidence>
<dbReference type="PANTHER" id="PTHR10829:SF12">
    <property type="entry name" value="DREBRIN-LIKE PROTEIN"/>
    <property type="match status" value="1"/>
</dbReference>
<keyword evidence="27" id="KW-0968">Cytoplasmic vesicle</keyword>
<keyword evidence="14 29" id="KW-0728">SH3 domain</keyword>
<comment type="similarity">
    <text evidence="13">Belongs to the ABP1 family.</text>
</comment>
<dbReference type="GO" id="GO:0030027">
    <property type="term" value="C:lamellipodium"/>
    <property type="evidence" value="ECO:0007669"/>
    <property type="project" value="UniProtKB-SubCell"/>
</dbReference>
<dbReference type="PRINTS" id="PR00452">
    <property type="entry name" value="SH3DOMAIN"/>
</dbReference>
<accession>A0A8C4X1A9</accession>